<evidence type="ECO:0000259" key="6">
    <source>
        <dbReference type="PROSITE" id="PS50011"/>
    </source>
</evidence>
<dbReference type="PROSITE" id="PS50011">
    <property type="entry name" value="PROTEIN_KINASE_DOM"/>
    <property type="match status" value="1"/>
</dbReference>
<dbReference type="Pfam" id="PF00069">
    <property type="entry name" value="Pkinase"/>
    <property type="match status" value="1"/>
</dbReference>
<dbReference type="InParanoid" id="F4R7S1"/>
<dbReference type="AlphaFoldDB" id="F4R7S1"/>
<dbReference type="InterPro" id="IPR008266">
    <property type="entry name" value="Tyr_kinase_AS"/>
</dbReference>
<feature type="domain" description="Protein kinase" evidence="6">
    <location>
        <begin position="4"/>
        <end position="262"/>
    </location>
</feature>
<evidence type="ECO:0000256" key="3">
    <source>
        <dbReference type="ARBA" id="ARBA00022741"/>
    </source>
</evidence>
<dbReference type="EMBL" id="GL883092">
    <property type="protein sequence ID" value="EGG11362.1"/>
    <property type="molecule type" value="Genomic_DNA"/>
</dbReference>
<dbReference type="VEuPathDB" id="FungiDB:MELLADRAFT_33138"/>
<evidence type="ECO:0000313" key="8">
    <source>
        <dbReference type="Proteomes" id="UP000001072"/>
    </source>
</evidence>
<dbReference type="OrthoDB" id="10252171at2759"/>
<keyword evidence="1" id="KW-0723">Serine/threonine-protein kinase</keyword>
<keyword evidence="4" id="KW-0418">Kinase</keyword>
<dbReference type="Gene3D" id="1.10.510.10">
    <property type="entry name" value="Transferase(Phosphotransferase) domain 1"/>
    <property type="match status" value="1"/>
</dbReference>
<evidence type="ECO:0000256" key="1">
    <source>
        <dbReference type="ARBA" id="ARBA00022527"/>
    </source>
</evidence>
<dbReference type="eggNOG" id="KOG0597">
    <property type="taxonomic scope" value="Eukaryota"/>
</dbReference>
<gene>
    <name evidence="7" type="ORF">MELLADRAFT_33138</name>
</gene>
<reference evidence="8" key="1">
    <citation type="journal article" date="2011" name="Proc. Natl. Acad. Sci. U.S.A.">
        <title>Obligate biotrophy features unraveled by the genomic analysis of rust fungi.</title>
        <authorList>
            <person name="Duplessis S."/>
            <person name="Cuomo C.A."/>
            <person name="Lin Y.-C."/>
            <person name="Aerts A."/>
            <person name="Tisserant E."/>
            <person name="Veneault-Fourrey C."/>
            <person name="Joly D.L."/>
            <person name="Hacquard S."/>
            <person name="Amselem J."/>
            <person name="Cantarel B.L."/>
            <person name="Chiu R."/>
            <person name="Coutinho P.M."/>
            <person name="Feau N."/>
            <person name="Field M."/>
            <person name="Frey P."/>
            <person name="Gelhaye E."/>
            <person name="Goldberg J."/>
            <person name="Grabherr M.G."/>
            <person name="Kodira C.D."/>
            <person name="Kohler A."/>
            <person name="Kuees U."/>
            <person name="Lindquist E.A."/>
            <person name="Lucas S.M."/>
            <person name="Mago R."/>
            <person name="Mauceli E."/>
            <person name="Morin E."/>
            <person name="Murat C."/>
            <person name="Pangilinan J.L."/>
            <person name="Park R."/>
            <person name="Pearson M."/>
            <person name="Quesneville H."/>
            <person name="Rouhier N."/>
            <person name="Sakthikumar S."/>
            <person name="Salamov A.A."/>
            <person name="Schmutz J."/>
            <person name="Selles B."/>
            <person name="Shapiro H."/>
            <person name="Tanguay P."/>
            <person name="Tuskan G.A."/>
            <person name="Henrissat B."/>
            <person name="Van de Peer Y."/>
            <person name="Rouze P."/>
            <person name="Ellis J.G."/>
            <person name="Dodds P.N."/>
            <person name="Schein J.E."/>
            <person name="Zhong S."/>
            <person name="Hamelin R.C."/>
            <person name="Grigoriev I.V."/>
            <person name="Szabo L.J."/>
            <person name="Martin F."/>
        </authorList>
    </citation>
    <scope>NUCLEOTIDE SEQUENCE [LARGE SCALE GENOMIC DNA]</scope>
    <source>
        <strain evidence="8">98AG31 / pathotype 3-4-7</strain>
    </source>
</reference>
<dbReference type="GeneID" id="18927269"/>
<dbReference type="STRING" id="747676.F4R7S1"/>
<dbReference type="RefSeq" id="XP_007404997.1">
    <property type="nucleotide sequence ID" value="XM_007404935.1"/>
</dbReference>
<organism evidence="8">
    <name type="scientific">Melampsora larici-populina (strain 98AG31 / pathotype 3-4-7)</name>
    <name type="common">Poplar leaf rust fungus</name>
    <dbReference type="NCBI Taxonomy" id="747676"/>
    <lineage>
        <taxon>Eukaryota</taxon>
        <taxon>Fungi</taxon>
        <taxon>Dikarya</taxon>
        <taxon>Basidiomycota</taxon>
        <taxon>Pucciniomycotina</taxon>
        <taxon>Pucciniomycetes</taxon>
        <taxon>Pucciniales</taxon>
        <taxon>Melampsoraceae</taxon>
        <taxon>Melampsora</taxon>
    </lineage>
</organism>
<keyword evidence="2" id="KW-0808">Transferase</keyword>
<dbReference type="CDD" id="cd14014">
    <property type="entry name" value="STKc_PknB_like"/>
    <property type="match status" value="1"/>
</dbReference>
<evidence type="ECO:0000256" key="2">
    <source>
        <dbReference type="ARBA" id="ARBA00022679"/>
    </source>
</evidence>
<protein>
    <recommendedName>
        <fullName evidence="6">Protein kinase domain-containing protein</fullName>
    </recommendedName>
</protein>
<evidence type="ECO:0000256" key="5">
    <source>
        <dbReference type="ARBA" id="ARBA00022840"/>
    </source>
</evidence>
<dbReference type="Proteomes" id="UP000001072">
    <property type="component" value="Unassembled WGS sequence"/>
</dbReference>
<keyword evidence="3" id="KW-0547">Nucleotide-binding</keyword>
<proteinExistence type="predicted"/>
<sequence length="269" mass="30426">MNEFSIFEKVSSSGYSIVVKAEARFRPATFALKVIPSPGPRGNKPTPSIRREVEILRTLDHPCIVRFFGCRFYSKTACIMMELASTNLAQLIRQSRMPEGLAKQYILQIADGLDYIHAKGIIHRDLTLNNVLVTYDGIIKISDFASALDPHLNIGHEDVWAYEDCDSRETKGPEVVLRNEQSRAGDYWSLGVILYQLVTGRDPFKSGMYYDQRKTSENIVYSPLEIPPYISPQCCEVLHRLLAKAPNSRICSFQELSSCAFFNNVALSY</sequence>
<evidence type="ECO:0000313" key="7">
    <source>
        <dbReference type="EMBL" id="EGG11362.1"/>
    </source>
</evidence>
<keyword evidence="5" id="KW-0067">ATP-binding</keyword>
<dbReference type="InterPro" id="IPR011009">
    <property type="entry name" value="Kinase-like_dom_sf"/>
</dbReference>
<dbReference type="GO" id="GO:0005524">
    <property type="term" value="F:ATP binding"/>
    <property type="evidence" value="ECO:0007669"/>
    <property type="project" value="UniProtKB-KW"/>
</dbReference>
<dbReference type="SUPFAM" id="SSF56112">
    <property type="entry name" value="Protein kinase-like (PK-like)"/>
    <property type="match status" value="1"/>
</dbReference>
<keyword evidence="8" id="KW-1185">Reference proteome</keyword>
<dbReference type="KEGG" id="mlr:MELLADRAFT_33138"/>
<accession>F4R7S1</accession>
<dbReference type="GO" id="GO:0004674">
    <property type="term" value="F:protein serine/threonine kinase activity"/>
    <property type="evidence" value="ECO:0007669"/>
    <property type="project" value="UniProtKB-KW"/>
</dbReference>
<name>F4R7S1_MELLP</name>
<dbReference type="HOGENOM" id="CLU_1034696_0_0_1"/>
<dbReference type="InterPro" id="IPR000719">
    <property type="entry name" value="Prot_kinase_dom"/>
</dbReference>
<dbReference type="PANTHER" id="PTHR24351">
    <property type="entry name" value="RIBOSOMAL PROTEIN S6 KINASE"/>
    <property type="match status" value="1"/>
</dbReference>
<evidence type="ECO:0000256" key="4">
    <source>
        <dbReference type="ARBA" id="ARBA00022777"/>
    </source>
</evidence>
<dbReference type="PROSITE" id="PS00109">
    <property type="entry name" value="PROTEIN_KINASE_TYR"/>
    <property type="match status" value="1"/>
</dbReference>